<evidence type="ECO:0000256" key="6">
    <source>
        <dbReference type="ARBA" id="ARBA00023136"/>
    </source>
</evidence>
<protein>
    <submittedName>
        <fullName evidence="10">RDD family membrane protein YckC</fullName>
    </submittedName>
</protein>
<feature type="transmembrane region" description="Helical" evidence="8">
    <location>
        <begin position="113"/>
        <end position="132"/>
    </location>
</feature>
<keyword evidence="2" id="KW-1003">Cell membrane</keyword>
<comment type="subcellular location">
    <subcellularLocation>
        <location evidence="1">Cell membrane</location>
        <topology evidence="1">Multi-pass membrane protein</topology>
    </subcellularLocation>
</comment>
<dbReference type="Proteomes" id="UP000757540">
    <property type="component" value="Unassembled WGS sequence"/>
</dbReference>
<keyword evidence="3" id="KW-0597">Phosphoprotein</keyword>
<dbReference type="SUPFAM" id="SSF49879">
    <property type="entry name" value="SMAD/FHA domain"/>
    <property type="match status" value="1"/>
</dbReference>
<dbReference type="PANTHER" id="PTHR36115">
    <property type="entry name" value="PROLINE-RICH ANTIGEN HOMOLOG-RELATED"/>
    <property type="match status" value="1"/>
</dbReference>
<dbReference type="EMBL" id="JABEZU010000001">
    <property type="protein sequence ID" value="NOV96172.1"/>
    <property type="molecule type" value="Genomic_DNA"/>
</dbReference>
<evidence type="ECO:0000259" key="9">
    <source>
        <dbReference type="PROSITE" id="PS50006"/>
    </source>
</evidence>
<organism evidence="10 11">
    <name type="scientific">Isoptericola halotolerans</name>
    <dbReference type="NCBI Taxonomy" id="300560"/>
    <lineage>
        <taxon>Bacteria</taxon>
        <taxon>Bacillati</taxon>
        <taxon>Actinomycetota</taxon>
        <taxon>Actinomycetes</taxon>
        <taxon>Micrococcales</taxon>
        <taxon>Promicromonosporaceae</taxon>
        <taxon>Isoptericola</taxon>
    </lineage>
</organism>
<accession>A0ABX1ZZZ4</accession>
<keyword evidence="6 8" id="KW-0472">Membrane</keyword>
<dbReference type="Pfam" id="PF06271">
    <property type="entry name" value="RDD"/>
    <property type="match status" value="1"/>
</dbReference>
<evidence type="ECO:0000256" key="8">
    <source>
        <dbReference type="SAM" id="Phobius"/>
    </source>
</evidence>
<feature type="compositionally biased region" description="Low complexity" evidence="7">
    <location>
        <begin position="259"/>
        <end position="288"/>
    </location>
</feature>
<feature type="transmembrane region" description="Helical" evidence="8">
    <location>
        <begin position="204"/>
        <end position="230"/>
    </location>
</feature>
<evidence type="ECO:0000256" key="2">
    <source>
        <dbReference type="ARBA" id="ARBA00022475"/>
    </source>
</evidence>
<dbReference type="InterPro" id="IPR010432">
    <property type="entry name" value="RDD"/>
</dbReference>
<feature type="region of interest" description="Disordered" evidence="7">
    <location>
        <begin position="32"/>
        <end position="69"/>
    </location>
</feature>
<keyword evidence="5 8" id="KW-1133">Transmembrane helix</keyword>
<evidence type="ECO:0000313" key="10">
    <source>
        <dbReference type="EMBL" id="NOV96172.1"/>
    </source>
</evidence>
<dbReference type="InterPro" id="IPR000253">
    <property type="entry name" value="FHA_dom"/>
</dbReference>
<feature type="transmembrane region" description="Helical" evidence="8">
    <location>
        <begin position="144"/>
        <end position="168"/>
    </location>
</feature>
<evidence type="ECO:0000313" key="11">
    <source>
        <dbReference type="Proteomes" id="UP000757540"/>
    </source>
</evidence>
<feature type="domain" description="FHA" evidence="9">
    <location>
        <begin position="417"/>
        <end position="475"/>
    </location>
</feature>
<keyword evidence="11" id="KW-1185">Reference proteome</keyword>
<feature type="compositionally biased region" description="Low complexity" evidence="7">
    <location>
        <begin position="341"/>
        <end position="372"/>
    </location>
</feature>
<gene>
    <name evidence="10" type="ORF">HDG69_000725</name>
</gene>
<dbReference type="InterPro" id="IPR008984">
    <property type="entry name" value="SMAD_FHA_dom_sf"/>
</dbReference>
<reference evidence="10 11" key="1">
    <citation type="submission" date="2020-05" db="EMBL/GenBank/DDBJ databases">
        <title>Genomic Encyclopedia of Type Strains, Phase III (KMG-III): the genomes of soil and plant-associated and newly described type strains.</title>
        <authorList>
            <person name="Whitman W."/>
        </authorList>
    </citation>
    <scope>NUCLEOTIDE SEQUENCE [LARGE SCALE GENOMIC DNA]</scope>
    <source>
        <strain evidence="10 11">KCTC 19046</strain>
    </source>
</reference>
<evidence type="ECO:0000256" key="7">
    <source>
        <dbReference type="SAM" id="MobiDB-lite"/>
    </source>
</evidence>
<dbReference type="PANTHER" id="PTHR36115:SF4">
    <property type="entry name" value="MEMBRANE PROTEIN"/>
    <property type="match status" value="1"/>
</dbReference>
<dbReference type="PROSITE" id="PS50006">
    <property type="entry name" value="FHA_DOMAIN"/>
    <property type="match status" value="1"/>
</dbReference>
<feature type="region of interest" description="Disordered" evidence="7">
    <location>
        <begin position="338"/>
        <end position="377"/>
    </location>
</feature>
<evidence type="ECO:0000256" key="3">
    <source>
        <dbReference type="ARBA" id="ARBA00022553"/>
    </source>
</evidence>
<feature type="region of interest" description="Disordered" evidence="7">
    <location>
        <begin position="259"/>
        <end position="302"/>
    </location>
</feature>
<dbReference type="RefSeq" id="WP_171782399.1">
    <property type="nucleotide sequence ID" value="NZ_BAAAML010000002.1"/>
</dbReference>
<keyword evidence="4 8" id="KW-0812">Transmembrane</keyword>
<evidence type="ECO:0000256" key="1">
    <source>
        <dbReference type="ARBA" id="ARBA00004651"/>
    </source>
</evidence>
<dbReference type="Pfam" id="PF00498">
    <property type="entry name" value="FHA"/>
    <property type="match status" value="1"/>
</dbReference>
<name>A0ABX1ZZZ4_9MICO</name>
<dbReference type="Gene3D" id="2.60.200.20">
    <property type="match status" value="1"/>
</dbReference>
<sequence>MSDVVCAGCGSGQRAGAPYCAVCGQEFPRTGRPVEISPDGPRGGVQQAFGQQAHGGGDPGDPVSMMHTGTTEPEHVTATQVPASYRQPPEEPAATPSFAHVGRRLVAHLIDGAIAGLLFGAVYGVGFAFVDLPAGVYTPEDPEFAAVLGSILTVLGVALAVLLGYGVFQLVWEGRAGRTVGHLMLGMRVQGADDGMPIGVGRAFLRYLVVAAGSLVLGIGQLVVLLSPLWDASGRKQGWHDKAAKAVVVDARARSTAAAAAPSATASQASAPRTPAPTTYPVVHPTPHQAELPTPAPTVPPAVGGLAGPSGAYGAGTYGAPAAAAPSPPVADSLITGVPGVTSDSPAPAPAVAPEATPDAAPQAPDAAPDALPSEHTSFGETRMQAPAQRQALSPAPVAAVELELESGARQTVDRLARIGRNPDAATGEEVLLIRIEDPSRSVSKNHADLGVDSAGLWLTDRGSTNGTVISAAGLPPRVAEPGARVRVPMGSTIHVGDRQVVVHPGRGA</sequence>
<evidence type="ECO:0000256" key="5">
    <source>
        <dbReference type="ARBA" id="ARBA00022989"/>
    </source>
</evidence>
<proteinExistence type="predicted"/>
<comment type="caution">
    <text evidence="10">The sequence shown here is derived from an EMBL/GenBank/DDBJ whole genome shotgun (WGS) entry which is preliminary data.</text>
</comment>
<dbReference type="CDD" id="cd00060">
    <property type="entry name" value="FHA"/>
    <property type="match status" value="1"/>
</dbReference>
<dbReference type="InterPro" id="IPR051791">
    <property type="entry name" value="Pra-immunoreactive"/>
</dbReference>
<evidence type="ECO:0000256" key="4">
    <source>
        <dbReference type="ARBA" id="ARBA00022692"/>
    </source>
</evidence>